<dbReference type="Pfam" id="PF03176">
    <property type="entry name" value="MMPL"/>
    <property type="match status" value="2"/>
</dbReference>
<dbReference type="AlphaFoldDB" id="A0A285P178"/>
<dbReference type="InterPro" id="IPR004869">
    <property type="entry name" value="MMPL_dom"/>
</dbReference>
<feature type="transmembrane region" description="Helical" evidence="6">
    <location>
        <begin position="228"/>
        <end position="249"/>
    </location>
</feature>
<protein>
    <submittedName>
        <fullName evidence="8">Membrane protein YdfJ</fullName>
    </submittedName>
</protein>
<evidence type="ECO:0000259" key="7">
    <source>
        <dbReference type="PROSITE" id="PS50156"/>
    </source>
</evidence>
<keyword evidence="9" id="KW-1185">Reference proteome</keyword>
<dbReference type="RefSeq" id="WP_097042832.1">
    <property type="nucleotide sequence ID" value="NZ_OBEK01000004.1"/>
</dbReference>
<dbReference type="InterPro" id="IPR000731">
    <property type="entry name" value="SSD"/>
</dbReference>
<dbReference type="OrthoDB" id="7051771at2"/>
<keyword evidence="3 6" id="KW-0812">Transmembrane</keyword>
<gene>
    <name evidence="8" type="ORF">SAMN05421503_2649</name>
</gene>
<feature type="transmembrane region" description="Helical" evidence="6">
    <location>
        <begin position="303"/>
        <end position="328"/>
    </location>
</feature>
<evidence type="ECO:0000256" key="3">
    <source>
        <dbReference type="ARBA" id="ARBA00022692"/>
    </source>
</evidence>
<accession>A0A285P178</accession>
<dbReference type="SUPFAM" id="SSF82866">
    <property type="entry name" value="Multidrug efflux transporter AcrB transmembrane domain"/>
    <property type="match status" value="2"/>
</dbReference>
<feature type="domain" description="SSD" evidence="7">
    <location>
        <begin position="177"/>
        <end position="326"/>
    </location>
</feature>
<evidence type="ECO:0000256" key="5">
    <source>
        <dbReference type="ARBA" id="ARBA00023136"/>
    </source>
</evidence>
<organism evidence="8 9">
    <name type="scientific">Terribacillus aidingensis</name>
    <dbReference type="NCBI Taxonomy" id="586416"/>
    <lineage>
        <taxon>Bacteria</taxon>
        <taxon>Bacillati</taxon>
        <taxon>Bacillota</taxon>
        <taxon>Bacilli</taxon>
        <taxon>Bacillales</taxon>
        <taxon>Bacillaceae</taxon>
        <taxon>Terribacillus</taxon>
    </lineage>
</organism>
<dbReference type="InterPro" id="IPR050545">
    <property type="entry name" value="Mycobact_MmpL"/>
</dbReference>
<keyword evidence="5 6" id="KW-0472">Membrane</keyword>
<reference evidence="9" key="1">
    <citation type="submission" date="2017-09" db="EMBL/GenBank/DDBJ databases">
        <authorList>
            <person name="Varghese N."/>
            <person name="Submissions S."/>
        </authorList>
    </citation>
    <scope>NUCLEOTIDE SEQUENCE [LARGE SCALE GENOMIC DNA]</scope>
    <source>
        <strain evidence="9">CGMCC 1.8913</strain>
    </source>
</reference>
<feature type="transmembrane region" description="Helical" evidence="6">
    <location>
        <begin position="177"/>
        <end position="197"/>
    </location>
</feature>
<keyword evidence="4 6" id="KW-1133">Transmembrane helix</keyword>
<feature type="transmembrane region" description="Helical" evidence="6">
    <location>
        <begin position="358"/>
        <end position="376"/>
    </location>
</feature>
<evidence type="ECO:0000313" key="8">
    <source>
        <dbReference type="EMBL" id="SNZ15494.1"/>
    </source>
</evidence>
<evidence type="ECO:0000256" key="4">
    <source>
        <dbReference type="ARBA" id="ARBA00022989"/>
    </source>
</evidence>
<feature type="transmembrane region" description="Helical" evidence="6">
    <location>
        <begin position="270"/>
        <end position="297"/>
    </location>
</feature>
<dbReference type="Proteomes" id="UP000219356">
    <property type="component" value="Unassembled WGS sequence"/>
</dbReference>
<evidence type="ECO:0000256" key="2">
    <source>
        <dbReference type="ARBA" id="ARBA00022475"/>
    </source>
</evidence>
<feature type="transmembrane region" description="Helical" evidence="6">
    <location>
        <begin position="507"/>
        <end position="527"/>
    </location>
</feature>
<dbReference type="EMBL" id="OBEK01000004">
    <property type="protein sequence ID" value="SNZ15494.1"/>
    <property type="molecule type" value="Genomic_DNA"/>
</dbReference>
<evidence type="ECO:0000256" key="1">
    <source>
        <dbReference type="ARBA" id="ARBA00004651"/>
    </source>
</evidence>
<dbReference type="PANTHER" id="PTHR33406:SF13">
    <property type="entry name" value="MEMBRANE PROTEIN YDFJ"/>
    <property type="match status" value="1"/>
</dbReference>
<name>A0A285P178_9BACI</name>
<keyword evidence="2" id="KW-1003">Cell membrane</keyword>
<dbReference type="PANTHER" id="PTHR33406">
    <property type="entry name" value="MEMBRANE PROTEIN MJ1562-RELATED"/>
    <property type="match status" value="1"/>
</dbReference>
<proteinExistence type="predicted"/>
<feature type="transmembrane region" description="Helical" evidence="6">
    <location>
        <begin position="575"/>
        <end position="597"/>
    </location>
</feature>
<feature type="transmembrane region" description="Helical" evidence="6">
    <location>
        <begin position="534"/>
        <end position="555"/>
    </location>
</feature>
<sequence>MSKFLYSLGKWSALNKKKVVSIWVLLLVALGALGVILKPTFTQDMTIPNTPSEKAMDVIGEEFSSGPDRAKIRVIFGDEDTLTSETGQKIVSDTLNEIKQDKNVESIAEPFERGTVSEDGLVAYADVTYKQGADDVSESSINHLKDSLKAADKDGVQTELSGDITLSSLEIGGTSEVIGVIIAFVILAVTFGSLIIAGLPILTAIIGLGVSTSVTLIGTQFFDLASTSLSMAGMIGLAVGIDYALFIFMKYREFLRSGMEKYEAIGRANGTAGSAVVFAGLTVIVALCGLMVVGIPFLSVMGITAAISVLFGVLVSITLVPAIMSIAGKKMYPKINKKKEQAATNFWGRFVTKNPIKLSVISILILVIISIPVLHLELGLPDNGMKAEDSPERQAYDLLADGFGEGFNGQLTVVADASKVDGDKSAAFESNVANLKQLNHVANVSSPMPNGNGDYAIITITPEKGPNDITTKELVKDVRDLTDNNMEMLVTGSTAVNIDISDRLNEAIPAFAILIVSFAFVLLVVVFRSLLVPLVAVLGFVLTLTATLGLCVWILQDGNMINLFQIPKEGPILAFLPILAIGILFGLAMDYQVFLVSRMREEYMQTKNPALAIQAGLKHSGPVVTSAALIMIAVFGGAIFAPDATIKGMGIAQAFGVLFDAFIVRLVIIPSVMKLMGNAAWYLPKWLDRIIPNVDIEGHQLTKDIESDKSEKNND</sequence>
<evidence type="ECO:0000313" key="9">
    <source>
        <dbReference type="Proteomes" id="UP000219356"/>
    </source>
</evidence>
<dbReference type="PROSITE" id="PS50156">
    <property type="entry name" value="SSD"/>
    <property type="match status" value="1"/>
</dbReference>
<dbReference type="GO" id="GO:0005886">
    <property type="term" value="C:plasma membrane"/>
    <property type="evidence" value="ECO:0007669"/>
    <property type="project" value="UniProtKB-SubCell"/>
</dbReference>
<feature type="transmembrane region" description="Helical" evidence="6">
    <location>
        <begin position="623"/>
        <end position="642"/>
    </location>
</feature>
<dbReference type="Gene3D" id="1.20.1640.10">
    <property type="entry name" value="Multidrug efflux transporter AcrB transmembrane domain"/>
    <property type="match status" value="2"/>
</dbReference>
<evidence type="ECO:0000256" key="6">
    <source>
        <dbReference type="SAM" id="Phobius"/>
    </source>
</evidence>
<comment type="subcellular location">
    <subcellularLocation>
        <location evidence="1">Cell membrane</location>
        <topology evidence="1">Multi-pass membrane protein</topology>
    </subcellularLocation>
</comment>